<keyword evidence="2" id="KW-1185">Reference proteome</keyword>
<evidence type="ECO:0000313" key="1">
    <source>
        <dbReference type="EMBL" id="KAL3577185.1"/>
    </source>
</evidence>
<dbReference type="EMBL" id="RCHU02000011">
    <property type="protein sequence ID" value="KAL3577185.1"/>
    <property type="molecule type" value="Genomic_DNA"/>
</dbReference>
<name>A0ACC4BF77_POPAL</name>
<reference evidence="1 2" key="1">
    <citation type="journal article" date="2024" name="Plant Biotechnol. J.">
        <title>Genome and CRISPR/Cas9 system of a widespread forest tree (Populus alba) in the world.</title>
        <authorList>
            <person name="Liu Y.J."/>
            <person name="Jiang P.F."/>
            <person name="Han X.M."/>
            <person name="Li X.Y."/>
            <person name="Wang H.M."/>
            <person name="Wang Y.J."/>
            <person name="Wang X.X."/>
            <person name="Zeng Q.Y."/>
        </authorList>
    </citation>
    <scope>NUCLEOTIDE SEQUENCE [LARGE SCALE GENOMIC DNA]</scope>
    <source>
        <strain evidence="2">cv. PAL-ZL1</strain>
    </source>
</reference>
<protein>
    <submittedName>
        <fullName evidence="1">Uncharacterized protein</fullName>
    </submittedName>
</protein>
<gene>
    <name evidence="1" type="ORF">D5086_022468</name>
</gene>
<dbReference type="Proteomes" id="UP000309997">
    <property type="component" value="Unassembled WGS sequence"/>
</dbReference>
<organism evidence="1 2">
    <name type="scientific">Populus alba</name>
    <name type="common">White poplar</name>
    <dbReference type="NCBI Taxonomy" id="43335"/>
    <lineage>
        <taxon>Eukaryota</taxon>
        <taxon>Viridiplantae</taxon>
        <taxon>Streptophyta</taxon>
        <taxon>Embryophyta</taxon>
        <taxon>Tracheophyta</taxon>
        <taxon>Spermatophyta</taxon>
        <taxon>Magnoliopsida</taxon>
        <taxon>eudicotyledons</taxon>
        <taxon>Gunneridae</taxon>
        <taxon>Pentapetalae</taxon>
        <taxon>rosids</taxon>
        <taxon>fabids</taxon>
        <taxon>Malpighiales</taxon>
        <taxon>Salicaceae</taxon>
        <taxon>Saliceae</taxon>
        <taxon>Populus</taxon>
    </lineage>
</organism>
<proteinExistence type="predicted"/>
<accession>A0ACC4BF77</accession>
<evidence type="ECO:0000313" key="2">
    <source>
        <dbReference type="Proteomes" id="UP000309997"/>
    </source>
</evidence>
<sequence>MVLLFHSVLFFSSKLLFWSQQLGSLPSTEKYYKTIKSEKPPSPVLSLGTQFLDEGYSLSKSLSSKQIVQLALRGCQRNAVDVILTASDVAIEGIFSEPLCPGQCAWPFCQPIYGPQSPRLVAPNSDVLKKHHWTLHQAVLGFMAKDPIQVVLLVESATGASYKAHGVNGRKYLLPAMFDPSTSTGA</sequence>
<comment type="caution">
    <text evidence="1">The sequence shown here is derived from an EMBL/GenBank/DDBJ whole genome shotgun (WGS) entry which is preliminary data.</text>
</comment>